<dbReference type="GO" id="GO:0003677">
    <property type="term" value="F:DNA binding"/>
    <property type="evidence" value="ECO:0007669"/>
    <property type="project" value="InterPro"/>
</dbReference>
<dbReference type="InterPro" id="IPR016032">
    <property type="entry name" value="Sig_transdc_resp-reg_C-effctor"/>
</dbReference>
<dbReference type="PROSITE" id="PS00622">
    <property type="entry name" value="HTH_LUXR_1"/>
    <property type="match status" value="1"/>
</dbReference>
<reference evidence="4 5" key="1">
    <citation type="submission" date="2017-03" db="EMBL/GenBank/DDBJ databases">
        <title>Draft genome sequence of Streptomyces scabrisporus NF3, endophyte isolated from Amphipterygium adstringens.</title>
        <authorList>
            <person name="Vazquez M."/>
            <person name="Ceapa C.D."/>
            <person name="Rodriguez Luna D."/>
            <person name="Sanchez Esquivel S."/>
        </authorList>
    </citation>
    <scope>NUCLEOTIDE SEQUENCE [LARGE SCALE GENOMIC DNA]</scope>
    <source>
        <strain evidence="4 5">NF3</strain>
    </source>
</reference>
<dbReference type="RefSeq" id="WP_078981951.1">
    <property type="nucleotide sequence ID" value="NZ_MWQN01000004.1"/>
</dbReference>
<dbReference type="PRINTS" id="PR00038">
    <property type="entry name" value="HTHLUXR"/>
</dbReference>
<dbReference type="InterPro" id="IPR027417">
    <property type="entry name" value="P-loop_NTPase"/>
</dbReference>
<feature type="domain" description="HTH luxR-type" evidence="3">
    <location>
        <begin position="848"/>
        <end position="913"/>
    </location>
</feature>
<evidence type="ECO:0000256" key="1">
    <source>
        <dbReference type="ARBA" id="ARBA00022741"/>
    </source>
</evidence>
<dbReference type="AlphaFoldDB" id="A0A1T3NK94"/>
<dbReference type="PANTHER" id="PTHR16305:SF35">
    <property type="entry name" value="TRANSCRIPTIONAL ACTIVATOR DOMAIN"/>
    <property type="match status" value="1"/>
</dbReference>
<protein>
    <submittedName>
        <fullName evidence="4">LuxR family transcriptional regulator</fullName>
    </submittedName>
</protein>
<evidence type="ECO:0000256" key="2">
    <source>
        <dbReference type="ARBA" id="ARBA00022840"/>
    </source>
</evidence>
<dbReference type="STRING" id="159449.B4N89_42350"/>
<proteinExistence type="predicted"/>
<dbReference type="Pfam" id="PF00196">
    <property type="entry name" value="GerE"/>
    <property type="match status" value="1"/>
</dbReference>
<dbReference type="GO" id="GO:0006355">
    <property type="term" value="P:regulation of DNA-templated transcription"/>
    <property type="evidence" value="ECO:0007669"/>
    <property type="project" value="InterPro"/>
</dbReference>
<gene>
    <name evidence="4" type="ORF">B4N89_42350</name>
</gene>
<dbReference type="Proteomes" id="UP000190037">
    <property type="component" value="Unassembled WGS sequence"/>
</dbReference>
<dbReference type="InterPro" id="IPR041664">
    <property type="entry name" value="AAA_16"/>
</dbReference>
<dbReference type="GO" id="GO:0005524">
    <property type="term" value="F:ATP binding"/>
    <property type="evidence" value="ECO:0007669"/>
    <property type="project" value="UniProtKB-KW"/>
</dbReference>
<dbReference type="EMBL" id="MWQN01000004">
    <property type="protein sequence ID" value="OPC77192.1"/>
    <property type="molecule type" value="Genomic_DNA"/>
</dbReference>
<evidence type="ECO:0000259" key="3">
    <source>
        <dbReference type="PROSITE" id="PS50043"/>
    </source>
</evidence>
<accession>A0A1T3NK94</accession>
<dbReference type="Gene3D" id="1.10.10.10">
    <property type="entry name" value="Winged helix-like DNA-binding domain superfamily/Winged helix DNA-binding domain"/>
    <property type="match status" value="1"/>
</dbReference>
<dbReference type="PANTHER" id="PTHR16305">
    <property type="entry name" value="TESTICULAR SOLUBLE ADENYLYL CYCLASE"/>
    <property type="match status" value="1"/>
</dbReference>
<keyword evidence="2" id="KW-0067">ATP-binding</keyword>
<dbReference type="SUPFAM" id="SSF52540">
    <property type="entry name" value="P-loop containing nucleoside triphosphate hydrolases"/>
    <property type="match status" value="1"/>
</dbReference>
<dbReference type="InterPro" id="IPR000792">
    <property type="entry name" value="Tscrpt_reg_LuxR_C"/>
</dbReference>
<evidence type="ECO:0000313" key="4">
    <source>
        <dbReference type="EMBL" id="OPC77192.1"/>
    </source>
</evidence>
<dbReference type="SUPFAM" id="SSF46894">
    <property type="entry name" value="C-terminal effector domain of the bipartite response regulators"/>
    <property type="match status" value="1"/>
</dbReference>
<dbReference type="PROSITE" id="PS50043">
    <property type="entry name" value="HTH_LUXR_2"/>
    <property type="match status" value="1"/>
</dbReference>
<comment type="caution">
    <text evidence="4">The sequence shown here is derived from an EMBL/GenBank/DDBJ whole genome shotgun (WGS) entry which is preliminary data.</text>
</comment>
<dbReference type="SMART" id="SM00421">
    <property type="entry name" value="HTH_LUXR"/>
    <property type="match status" value="1"/>
</dbReference>
<dbReference type="GO" id="GO:0004016">
    <property type="term" value="F:adenylate cyclase activity"/>
    <property type="evidence" value="ECO:0007669"/>
    <property type="project" value="TreeGrafter"/>
</dbReference>
<dbReference type="InterPro" id="IPR036388">
    <property type="entry name" value="WH-like_DNA-bd_sf"/>
</dbReference>
<name>A0A1T3NK94_9ACTN</name>
<keyword evidence="5" id="KW-1185">Reference proteome</keyword>
<organism evidence="4 5">
    <name type="scientific">Embleya scabrispora</name>
    <dbReference type="NCBI Taxonomy" id="159449"/>
    <lineage>
        <taxon>Bacteria</taxon>
        <taxon>Bacillati</taxon>
        <taxon>Actinomycetota</taxon>
        <taxon>Actinomycetes</taxon>
        <taxon>Kitasatosporales</taxon>
        <taxon>Streptomycetaceae</taxon>
        <taxon>Embleya</taxon>
    </lineage>
</organism>
<sequence>MDGGERSASDLVGREREKALLARSLHDVRVDRRGTGVLLRGEAGIGKTALLAWTETRARRIGFTVLRAVGSEAEQGLAFGALHQVLWPLLDGDDTAEHADALYRALGLREGMPPGGFAVGAAALRMLADAARSGPLVLLLDDLQWVDASSATVFAFLRRRITDLPVLIVGAVRPEADADADAHDGWPADPVEVGALAHADAGELLRRRFPAMVATAANRVLDAADGNPLAVVELPVQLEEGHVEGLLPMPEMLPLGRRLERLFAGRINSLPPDALRVLLLSALCVGTAAGNAGAWLRAVSGDDAERTLAHIEASGLARLDESKALAFRHPLVRSAVIAAASGHDLRAAHRTLAETLLPDDPQRLVHEAAAAILPDENLAARLERAGRRLARRGGDAEGALLLDRAAALSPTPDRRARRLTWAAVMAARGGRLCFAAQLVDALKRGSVPADIAPLFGYAVVYVDQSHHVDFESSFTLLPEVLRALAQPGADSFGGLAEQVYFKLLLATSLTDDPRGWDALDRRLAMASPLGRLCYRAWVDPPRTAHGVAEELRTLLTDMSDEREAGDGWLALWTASAVDAADADLRRRFTGGHGYAMQGSLAKAERYQDFLRGNWDTAELCLREAQAADDIGYRSNALLFRFYYAHFLAGRGAEAELREIERSIRPVAATARMRFVLDNLTRLRGLAALGHGRYEEAYAHLTELTEPGVLPRRMPWFHLAFFDFVEAAVRTGRLAEARAHVAAGEAARMEKISDHHAFLLAAAAATTAPDQVADARFRDAYAVPGAAQWVFDMARLRLAHGSWLRRRHRAEARDVLREAHHTFRRLRADSWRQLAEQELRAAGDPVGAVGGSNTSLSAQELRIARLAAQGLSNKDIGQRLQLSPRTVSAHLYRIFPKLGITSRAAIGQALGSDS</sequence>
<dbReference type="OrthoDB" id="7053960at2"/>
<dbReference type="CDD" id="cd06170">
    <property type="entry name" value="LuxR_C_like"/>
    <property type="match status" value="1"/>
</dbReference>
<dbReference type="GO" id="GO:0005737">
    <property type="term" value="C:cytoplasm"/>
    <property type="evidence" value="ECO:0007669"/>
    <property type="project" value="TreeGrafter"/>
</dbReference>
<evidence type="ECO:0000313" key="5">
    <source>
        <dbReference type="Proteomes" id="UP000190037"/>
    </source>
</evidence>
<keyword evidence="1" id="KW-0547">Nucleotide-binding</keyword>
<dbReference type="Pfam" id="PF13191">
    <property type="entry name" value="AAA_16"/>
    <property type="match status" value="1"/>
</dbReference>